<name>A0A076F5F5_RHOOP</name>
<sequence length="109" mass="11612">MTEECPFAEPARRYICRLEHLDAVHVAFVGADVVNMRESIADGVVVGFKTRTNRCSCGKSSAETAVIQVLRFSPQCSVSIPANAGDVGGGGFEMAAAGEDLSESHLPRR</sequence>
<evidence type="ECO:0000313" key="2">
    <source>
        <dbReference type="Proteomes" id="UP000028488"/>
    </source>
</evidence>
<dbReference type="AlphaFoldDB" id="A0A076F5F5"/>
<gene>
    <name evidence="1" type="ORF">EP51_42925</name>
</gene>
<keyword evidence="1" id="KW-0614">Plasmid</keyword>
<dbReference type="EMBL" id="CP008949">
    <property type="protein sequence ID" value="AII10899.1"/>
    <property type="molecule type" value="Genomic_DNA"/>
</dbReference>
<protein>
    <submittedName>
        <fullName evidence="1">Uncharacterized protein</fullName>
    </submittedName>
</protein>
<geneLocation type="plasmid" evidence="1 2">
    <name>pPDG2</name>
</geneLocation>
<dbReference type="Proteomes" id="UP000028488">
    <property type="component" value="Plasmid pPDG2"/>
</dbReference>
<evidence type="ECO:0000313" key="1">
    <source>
        <dbReference type="EMBL" id="AII10899.1"/>
    </source>
</evidence>
<organism evidence="1 2">
    <name type="scientific">Rhodococcus opacus</name>
    <name type="common">Nocardia opaca</name>
    <dbReference type="NCBI Taxonomy" id="37919"/>
    <lineage>
        <taxon>Bacteria</taxon>
        <taxon>Bacillati</taxon>
        <taxon>Actinomycetota</taxon>
        <taxon>Actinomycetes</taxon>
        <taxon>Mycobacteriales</taxon>
        <taxon>Nocardiaceae</taxon>
        <taxon>Rhodococcus</taxon>
    </lineage>
</organism>
<proteinExistence type="predicted"/>
<reference evidence="1 2" key="1">
    <citation type="submission" date="2014-07" db="EMBL/GenBank/DDBJ databases">
        <title>Genome Sequence of Rhodococcus opacus Strain R7, a Biodegrader of Mono- and Polycyclic Aromatic Hydrocarbons.</title>
        <authorList>
            <person name="Di Gennaro P."/>
            <person name="Zampolli J."/>
            <person name="Presti I."/>
            <person name="Cappelletti M."/>
            <person name="D'Ursi P."/>
            <person name="Orro A."/>
            <person name="Mezzelani A."/>
            <person name="Milanesi L."/>
        </authorList>
    </citation>
    <scope>NUCLEOTIDE SEQUENCE [LARGE SCALE GENOMIC DNA]</scope>
    <source>
        <strain evidence="1 2">R7</strain>
        <plasmid evidence="1">pPDG2</plasmid>
    </source>
</reference>
<accession>A0A076F5F5</accession>